<dbReference type="InterPro" id="IPR008146">
    <property type="entry name" value="Gln_synth_cat_dom"/>
</dbReference>
<evidence type="ECO:0000259" key="8">
    <source>
        <dbReference type="PROSITE" id="PS51986"/>
    </source>
</evidence>
<evidence type="ECO:0000313" key="10">
    <source>
        <dbReference type="EMBL" id="RNG37367.1"/>
    </source>
</evidence>
<accession>A0A3M8X5H3</accession>
<dbReference type="EMBL" id="RIBZ01000032">
    <property type="protein sequence ID" value="RNG37367.1"/>
    <property type="molecule type" value="Genomic_DNA"/>
</dbReference>
<dbReference type="SUPFAM" id="SSF54368">
    <property type="entry name" value="Glutamine synthetase, N-terminal domain"/>
    <property type="match status" value="1"/>
</dbReference>
<organism evidence="10 11">
    <name type="scientific">Streptomyces botrytidirepellens</name>
    <dbReference type="NCBI Taxonomy" id="2486417"/>
    <lineage>
        <taxon>Bacteria</taxon>
        <taxon>Bacillati</taxon>
        <taxon>Actinomycetota</taxon>
        <taxon>Actinomycetes</taxon>
        <taxon>Kitasatosporales</taxon>
        <taxon>Streptomycetaceae</taxon>
        <taxon>Streptomyces</taxon>
    </lineage>
</organism>
<comment type="caution">
    <text evidence="10">The sequence shown here is derived from an EMBL/GenBank/DDBJ whole genome shotgun (WGS) entry which is preliminary data.</text>
</comment>
<gene>
    <name evidence="10" type="ORF">EEJ42_02270</name>
</gene>
<dbReference type="PROSITE" id="PS51987">
    <property type="entry name" value="GS_CATALYTIC"/>
    <property type="match status" value="1"/>
</dbReference>
<dbReference type="Gene3D" id="3.10.20.70">
    <property type="entry name" value="Glutamine synthetase, N-terminal domain"/>
    <property type="match status" value="1"/>
</dbReference>
<evidence type="ECO:0000256" key="5">
    <source>
        <dbReference type="PROSITE-ProRule" id="PRU01330"/>
    </source>
</evidence>
<evidence type="ECO:0000256" key="3">
    <source>
        <dbReference type="ARBA" id="ARBA00022741"/>
    </source>
</evidence>
<feature type="region of interest" description="Disordered" evidence="7">
    <location>
        <begin position="1"/>
        <end position="24"/>
    </location>
</feature>
<evidence type="ECO:0000256" key="6">
    <source>
        <dbReference type="RuleBase" id="RU000384"/>
    </source>
</evidence>
<sequence>MRAVDHQYSGPESGGSLRCPPPARGRITREQLQEEVRQERVHSVILGLTDMAGRLKGKTFDAGVFLDRIADSGAGMCAYVLATDVDMNPLPDFDLSSWDTGYGDLHLVPDLNTIRLLPWSSGTVLVHADASINGRPVSVAPRQMLRRQLDELSQRGLHAKVGLETEFVVYRGRLDHARIGSHQKRQPITARNRDCSLDHDARTHSFLSTLQTSLREAELPTEAVKIEAGHGQLEVTFPYGKPLDAADGHIAFKHAVRRIATDTNLTPTFMAVPDPGVHSGLHMHLSLWNDHGPTLMNSDGTLSTQARHAIAGLLTVLPELAPLYAPTVNSYRRYKPDTFAPTTYSWGHDNRTCAVRVTGQGQGLHLELRLPGADANPYLGLTAVLAAIQHGLDQEDLLLPPPSTGSAYTGDAPPVPNSLADARAVFRDSALARKLLGDDVVDHYVCALGAEISALESAQNAPEVTNEERQRWLAAA</sequence>
<dbReference type="InterPro" id="IPR036651">
    <property type="entry name" value="Gln_synt_N_sf"/>
</dbReference>
<dbReference type="Proteomes" id="UP000275401">
    <property type="component" value="Unassembled WGS sequence"/>
</dbReference>
<evidence type="ECO:0000256" key="1">
    <source>
        <dbReference type="ARBA" id="ARBA00009897"/>
    </source>
</evidence>
<proteinExistence type="inferred from homology"/>
<reference evidence="10 11" key="1">
    <citation type="submission" date="2018-11" db="EMBL/GenBank/DDBJ databases">
        <title>The Potential of Streptomyces as Biocontrol Agents against the Tomato grey mould, Botrytis cinerea (Gray mold) Frontiers in Microbiology.</title>
        <authorList>
            <person name="Li D."/>
        </authorList>
    </citation>
    <scope>NUCLEOTIDE SEQUENCE [LARGE SCALE GENOMIC DNA]</scope>
    <source>
        <strain evidence="10 11">NEAU-LD23</strain>
    </source>
</reference>
<dbReference type="PANTHER" id="PTHR43785:SF12">
    <property type="entry name" value="TYPE-1 GLUTAMINE SYNTHETASE 2"/>
    <property type="match status" value="1"/>
</dbReference>
<keyword evidence="3" id="KW-0547">Nucleotide-binding</keyword>
<dbReference type="SUPFAM" id="SSF55931">
    <property type="entry name" value="Glutamine synthetase/guanido kinase"/>
    <property type="match status" value="1"/>
</dbReference>
<keyword evidence="2" id="KW-0436">Ligase</keyword>
<name>A0A3M8X5H3_9ACTN</name>
<dbReference type="Pfam" id="PF00120">
    <property type="entry name" value="Gln-synt_C"/>
    <property type="match status" value="1"/>
</dbReference>
<dbReference type="PROSITE" id="PS51986">
    <property type="entry name" value="GS_BETA_GRASP"/>
    <property type="match status" value="1"/>
</dbReference>
<feature type="domain" description="GS beta-grasp" evidence="8">
    <location>
        <begin position="39"/>
        <end position="134"/>
    </location>
</feature>
<comment type="similarity">
    <text evidence="1 5 6">Belongs to the glutamine synthetase family.</text>
</comment>
<evidence type="ECO:0000256" key="2">
    <source>
        <dbReference type="ARBA" id="ARBA00022598"/>
    </source>
</evidence>
<evidence type="ECO:0000259" key="9">
    <source>
        <dbReference type="PROSITE" id="PS51987"/>
    </source>
</evidence>
<evidence type="ECO:0000313" key="11">
    <source>
        <dbReference type="Proteomes" id="UP000275401"/>
    </source>
</evidence>
<keyword evidence="4" id="KW-0067">ATP-binding</keyword>
<dbReference type="GO" id="GO:0004356">
    <property type="term" value="F:glutamine synthetase activity"/>
    <property type="evidence" value="ECO:0007669"/>
    <property type="project" value="InterPro"/>
</dbReference>
<keyword evidence="11" id="KW-1185">Reference proteome</keyword>
<dbReference type="SMART" id="SM01230">
    <property type="entry name" value="Gln-synt_C"/>
    <property type="match status" value="1"/>
</dbReference>
<feature type="domain" description="GS catalytic" evidence="9">
    <location>
        <begin position="141"/>
        <end position="476"/>
    </location>
</feature>
<dbReference type="GO" id="GO:0005524">
    <property type="term" value="F:ATP binding"/>
    <property type="evidence" value="ECO:0007669"/>
    <property type="project" value="UniProtKB-KW"/>
</dbReference>
<dbReference type="Gene3D" id="3.30.590.10">
    <property type="entry name" value="Glutamine synthetase/guanido kinase, catalytic domain"/>
    <property type="match status" value="1"/>
</dbReference>
<dbReference type="InterPro" id="IPR014746">
    <property type="entry name" value="Gln_synth/guanido_kin_cat_dom"/>
</dbReference>
<dbReference type="AlphaFoldDB" id="A0A3M8X5H3"/>
<evidence type="ECO:0000256" key="7">
    <source>
        <dbReference type="SAM" id="MobiDB-lite"/>
    </source>
</evidence>
<dbReference type="InterPro" id="IPR008147">
    <property type="entry name" value="Gln_synt_N"/>
</dbReference>
<evidence type="ECO:0000256" key="4">
    <source>
        <dbReference type="ARBA" id="ARBA00022840"/>
    </source>
</evidence>
<dbReference type="GO" id="GO:0006542">
    <property type="term" value="P:glutamine biosynthetic process"/>
    <property type="evidence" value="ECO:0007669"/>
    <property type="project" value="InterPro"/>
</dbReference>
<dbReference type="PANTHER" id="PTHR43785">
    <property type="entry name" value="GAMMA-GLUTAMYLPUTRESCINE SYNTHETASE"/>
    <property type="match status" value="1"/>
</dbReference>
<protein>
    <submittedName>
        <fullName evidence="10">Glutamine synthetase</fullName>
    </submittedName>
</protein>